<proteinExistence type="predicted"/>
<feature type="transmembrane region" description="Helical" evidence="1">
    <location>
        <begin position="45"/>
        <end position="64"/>
    </location>
</feature>
<evidence type="ECO:0000313" key="3">
    <source>
        <dbReference type="Proteomes" id="UP001338309"/>
    </source>
</evidence>
<keyword evidence="3" id="KW-1185">Reference proteome</keyword>
<dbReference type="Proteomes" id="UP001338309">
    <property type="component" value="Unassembled WGS sequence"/>
</dbReference>
<keyword evidence="1" id="KW-0812">Transmembrane</keyword>
<name>A0ABQ6PV92_9BACT</name>
<accession>A0ABQ6PV92</accession>
<keyword evidence="1" id="KW-1133">Transmembrane helix</keyword>
<evidence type="ECO:0000256" key="1">
    <source>
        <dbReference type="SAM" id="Phobius"/>
    </source>
</evidence>
<dbReference type="RefSeq" id="WP_338226311.1">
    <property type="nucleotide sequence ID" value="NZ_BTPD01000020.1"/>
</dbReference>
<feature type="transmembrane region" description="Helical" evidence="1">
    <location>
        <begin position="150"/>
        <end position="171"/>
    </location>
</feature>
<comment type="caution">
    <text evidence="2">The sequence shown here is derived from an EMBL/GenBank/DDBJ whole genome shotgun (WGS) entry which is preliminary data.</text>
</comment>
<evidence type="ECO:0000313" key="2">
    <source>
        <dbReference type="EMBL" id="GMQ31546.1"/>
    </source>
</evidence>
<gene>
    <name evidence="2" type="ORF">Aconfl_41910</name>
</gene>
<feature type="transmembrane region" description="Helical" evidence="1">
    <location>
        <begin position="70"/>
        <end position="87"/>
    </location>
</feature>
<dbReference type="EMBL" id="BTPD01000020">
    <property type="protein sequence ID" value="GMQ31546.1"/>
    <property type="molecule type" value="Genomic_DNA"/>
</dbReference>
<organism evidence="2 3">
    <name type="scientific">Algoriphagus confluentis</name>
    <dbReference type="NCBI Taxonomy" id="1697556"/>
    <lineage>
        <taxon>Bacteria</taxon>
        <taxon>Pseudomonadati</taxon>
        <taxon>Bacteroidota</taxon>
        <taxon>Cytophagia</taxon>
        <taxon>Cytophagales</taxon>
        <taxon>Cyclobacteriaceae</taxon>
        <taxon>Algoriphagus</taxon>
    </lineage>
</organism>
<keyword evidence="1" id="KW-0472">Membrane</keyword>
<sequence length="191" mass="22435">MEKFDELKNLWNRQSLGLIPTQADEFLVKIESHIKQMRTGQQKTLFTLIILLVILISYSLWVLHTGTSRYTLGLGLMIGAIMVRVTFEGLSIFKFNSVKPDLAMIEFREKITKFYFWKNRVNRIFIPILYGIYLLGFTFLVPVFKDTLSSGMFLYVILSGYGFLFLFTFVVRKKVRKEKMILEFLKRVSET</sequence>
<feature type="transmembrane region" description="Helical" evidence="1">
    <location>
        <begin position="124"/>
        <end position="144"/>
    </location>
</feature>
<reference evidence="2 3" key="1">
    <citation type="submission" date="2023-08" db="EMBL/GenBank/DDBJ databases">
        <title>Draft genome sequence of Algoriphagus confluentis.</title>
        <authorList>
            <person name="Takatani N."/>
            <person name="Hosokawa M."/>
            <person name="Sawabe T."/>
        </authorList>
    </citation>
    <scope>NUCLEOTIDE SEQUENCE [LARGE SCALE GENOMIC DNA]</scope>
    <source>
        <strain evidence="2 3">NBRC 111222</strain>
    </source>
</reference>
<protein>
    <submittedName>
        <fullName evidence="2">Uncharacterized protein</fullName>
    </submittedName>
</protein>